<keyword evidence="9" id="KW-0573">Peptidoglycan synthesis</keyword>
<keyword evidence="4" id="KW-0997">Cell inner membrane</keyword>
<dbReference type="InterPro" id="IPR005311">
    <property type="entry name" value="PBP_dimer"/>
</dbReference>
<dbReference type="NCBIfam" id="TIGR03423">
    <property type="entry name" value="pbp2_mrdA"/>
    <property type="match status" value="1"/>
</dbReference>
<protein>
    <submittedName>
        <fullName evidence="13">Penicillin-binding protein 2</fullName>
    </submittedName>
</protein>
<dbReference type="InterPro" id="IPR001460">
    <property type="entry name" value="PCN-bd_Tpept"/>
</dbReference>
<dbReference type="InterPro" id="IPR017790">
    <property type="entry name" value="Penicillin-binding_protein_2"/>
</dbReference>
<dbReference type="PANTHER" id="PTHR30627">
    <property type="entry name" value="PEPTIDOGLYCAN D,D-TRANSPEPTIDASE"/>
    <property type="match status" value="1"/>
</dbReference>
<organism evidence="13 14">
    <name type="scientific">Bradymonas sediminis</name>
    <dbReference type="NCBI Taxonomy" id="1548548"/>
    <lineage>
        <taxon>Bacteria</taxon>
        <taxon>Deltaproteobacteria</taxon>
        <taxon>Bradymonadales</taxon>
        <taxon>Bradymonadaceae</taxon>
        <taxon>Bradymonas</taxon>
    </lineage>
</organism>
<evidence type="ECO:0000256" key="4">
    <source>
        <dbReference type="ARBA" id="ARBA00022519"/>
    </source>
</evidence>
<comment type="subcellular location">
    <subcellularLocation>
        <location evidence="2">Cell membrane</location>
    </subcellularLocation>
    <subcellularLocation>
        <location evidence="1">Membrane</location>
        <topology evidence="1">Single-pass membrane protein</topology>
    </subcellularLocation>
</comment>
<gene>
    <name evidence="13" type="primary">mrdA</name>
    <name evidence="13" type="ORF">DN745_06745</name>
</gene>
<dbReference type="SUPFAM" id="SSF56601">
    <property type="entry name" value="beta-lactamase/transpeptidase-like"/>
    <property type="match status" value="1"/>
</dbReference>
<keyword evidence="7" id="KW-0378">Hydrolase</keyword>
<dbReference type="Gene3D" id="3.30.1390.30">
    <property type="entry name" value="Penicillin-binding protein 2a, domain 3"/>
    <property type="match status" value="1"/>
</dbReference>
<evidence type="ECO:0000256" key="3">
    <source>
        <dbReference type="ARBA" id="ARBA00022475"/>
    </source>
</evidence>
<dbReference type="Pfam" id="PF00905">
    <property type="entry name" value="Transpeptidase"/>
    <property type="match status" value="1"/>
</dbReference>
<evidence type="ECO:0000256" key="2">
    <source>
        <dbReference type="ARBA" id="ARBA00004236"/>
    </source>
</evidence>
<proteinExistence type="predicted"/>
<keyword evidence="8" id="KW-0133">Cell shape</keyword>
<evidence type="ECO:0000313" key="13">
    <source>
        <dbReference type="EMBL" id="AWV89049.1"/>
    </source>
</evidence>
<dbReference type="GO" id="GO:0071972">
    <property type="term" value="F:peptidoglycan L,D-transpeptidase activity"/>
    <property type="evidence" value="ECO:0007669"/>
    <property type="project" value="TreeGrafter"/>
</dbReference>
<evidence type="ECO:0000256" key="9">
    <source>
        <dbReference type="ARBA" id="ARBA00022984"/>
    </source>
</evidence>
<dbReference type="Pfam" id="PF03717">
    <property type="entry name" value="PBP_dimer"/>
    <property type="match status" value="1"/>
</dbReference>
<keyword evidence="3" id="KW-1003">Cell membrane</keyword>
<dbReference type="GO" id="GO:0008658">
    <property type="term" value="F:penicillin binding"/>
    <property type="evidence" value="ECO:0007669"/>
    <property type="project" value="InterPro"/>
</dbReference>
<dbReference type="KEGG" id="bsed:DN745_06745"/>
<accession>A0A2Z4FJE8</accession>
<evidence type="ECO:0000256" key="6">
    <source>
        <dbReference type="ARBA" id="ARBA00022692"/>
    </source>
</evidence>
<dbReference type="Gene3D" id="3.90.1310.10">
    <property type="entry name" value="Penicillin-binding protein 2a (Domain 2)"/>
    <property type="match status" value="1"/>
</dbReference>
<evidence type="ECO:0000256" key="1">
    <source>
        <dbReference type="ARBA" id="ARBA00004167"/>
    </source>
</evidence>
<dbReference type="InterPro" id="IPR012338">
    <property type="entry name" value="Beta-lactam/transpept-like"/>
</dbReference>
<evidence type="ECO:0000256" key="11">
    <source>
        <dbReference type="ARBA" id="ARBA00023136"/>
    </source>
</evidence>
<dbReference type="Gene3D" id="3.40.710.10">
    <property type="entry name" value="DD-peptidase/beta-lactamase superfamily"/>
    <property type="match status" value="1"/>
</dbReference>
<keyword evidence="14" id="KW-1185">Reference proteome</keyword>
<keyword evidence="5" id="KW-0645">Protease</keyword>
<keyword evidence="6" id="KW-0812">Transmembrane</keyword>
<reference evidence="13 14" key="1">
    <citation type="submission" date="2018-06" db="EMBL/GenBank/DDBJ databases">
        <title>Lujinxingia sediminis gen. nov. sp. nov., a new facultative anaerobic member of the class Deltaproteobacteria, and proposal of Lujinxingaceae fam. nov.</title>
        <authorList>
            <person name="Guo L.-Y."/>
            <person name="Li C.-M."/>
            <person name="Wang S."/>
            <person name="Du Z.-J."/>
        </authorList>
    </citation>
    <scope>NUCLEOTIDE SEQUENCE [LARGE SCALE GENOMIC DNA]</scope>
    <source>
        <strain evidence="13 14">FA350</strain>
    </source>
</reference>
<keyword evidence="11" id="KW-0472">Membrane</keyword>
<evidence type="ECO:0000256" key="8">
    <source>
        <dbReference type="ARBA" id="ARBA00022960"/>
    </source>
</evidence>
<dbReference type="GO" id="GO:0071555">
    <property type="term" value="P:cell wall organization"/>
    <property type="evidence" value="ECO:0007669"/>
    <property type="project" value="UniProtKB-KW"/>
</dbReference>
<evidence type="ECO:0000256" key="12">
    <source>
        <dbReference type="ARBA" id="ARBA00023316"/>
    </source>
</evidence>
<dbReference type="AlphaFoldDB" id="A0A2Z4FJE8"/>
<dbReference type="GO" id="GO:0009252">
    <property type="term" value="P:peptidoglycan biosynthetic process"/>
    <property type="evidence" value="ECO:0007669"/>
    <property type="project" value="UniProtKB-KW"/>
</dbReference>
<evidence type="ECO:0000256" key="10">
    <source>
        <dbReference type="ARBA" id="ARBA00022989"/>
    </source>
</evidence>
<dbReference type="InterPro" id="IPR050515">
    <property type="entry name" value="Beta-lactam/transpept"/>
</dbReference>
<dbReference type="GO" id="GO:0008360">
    <property type="term" value="P:regulation of cell shape"/>
    <property type="evidence" value="ECO:0007669"/>
    <property type="project" value="UniProtKB-KW"/>
</dbReference>
<dbReference type="GO" id="GO:0009002">
    <property type="term" value="F:serine-type D-Ala-D-Ala carboxypeptidase activity"/>
    <property type="evidence" value="ECO:0007669"/>
    <property type="project" value="InterPro"/>
</dbReference>
<dbReference type="Proteomes" id="UP000249799">
    <property type="component" value="Chromosome"/>
</dbReference>
<keyword evidence="12" id="KW-0961">Cell wall biogenesis/degradation</keyword>
<dbReference type="SUPFAM" id="SSF56519">
    <property type="entry name" value="Penicillin binding protein dimerisation domain"/>
    <property type="match status" value="1"/>
</dbReference>
<evidence type="ECO:0000256" key="5">
    <source>
        <dbReference type="ARBA" id="ARBA00022670"/>
    </source>
</evidence>
<dbReference type="RefSeq" id="WP_111333231.1">
    <property type="nucleotide sequence ID" value="NZ_CP030032.1"/>
</dbReference>
<dbReference type="InterPro" id="IPR036138">
    <property type="entry name" value="PBP_dimer_sf"/>
</dbReference>
<evidence type="ECO:0000256" key="7">
    <source>
        <dbReference type="ARBA" id="ARBA00022801"/>
    </source>
</evidence>
<name>A0A2Z4FJE8_9DELT</name>
<dbReference type="GO" id="GO:0005886">
    <property type="term" value="C:plasma membrane"/>
    <property type="evidence" value="ECO:0007669"/>
    <property type="project" value="UniProtKB-SubCell"/>
</dbReference>
<sequence>MAKTQQTRSAAGRGEKEGAGKRYLWLVGLFFVAFLVITARFWYLQIMRGDEYWRASSNNIIRDMDLRAPRGNIIDRNGKVMAENRPSFDVFVLPHIFNKYDTKQTLALLQRYLHLSDQEVKNIEKRVQAKVAQVPVRRDVTRRAVAALEADKLRLPGVEVRVIPHRVYPYNQVGAHALGYMAEVSSKDLLRLSPYGYTRGDYIGRMGLERSFEEVLRGSPGIDRRVVDVRGIPQGEAETQFLIGDYRKIAPVPGRDVVTTLDAELMETIDQAVRDYPSGAVVALDPRDGSILALYSKPGINPNSWTGRLSSMEKRRVDNNPFTPMLDKSVNAYFPGSVYKIVGAAAALEEGIEEVDGEITCHGGYMLGGRRFRCWKRGGHGPLDVAGAMQHSCDVYFYSIADRLGSDVLAEYAYKFGFGEQTGISLNNESAGRVPTKEWHRTNSPHGYQHGFSLNTVLGQGNTMSTPLQVALAYGAIANGGDLYYPRIVSEIRNSEGETLFEYPPKVRRTLGLKDSTLAAIKDGLYKVVNENGGTAYALKSDDLEISGKSGTAQVHAIGTVRVANRDKAFQLRDHAWFVAYAPSKDPEIVVAVFLQHAGGGSTEAAPVAINVIKSYLENQKRAAQPLPAQPDLPPTDGDSD</sequence>
<dbReference type="OrthoDB" id="9766847at2"/>
<dbReference type="GO" id="GO:0006508">
    <property type="term" value="P:proteolysis"/>
    <property type="evidence" value="ECO:0007669"/>
    <property type="project" value="UniProtKB-KW"/>
</dbReference>
<evidence type="ECO:0000313" key="14">
    <source>
        <dbReference type="Proteomes" id="UP000249799"/>
    </source>
</evidence>
<dbReference type="EMBL" id="CP030032">
    <property type="protein sequence ID" value="AWV89049.1"/>
    <property type="molecule type" value="Genomic_DNA"/>
</dbReference>
<dbReference type="PANTHER" id="PTHR30627:SF2">
    <property type="entry name" value="PEPTIDOGLYCAN D,D-TRANSPEPTIDASE MRDA"/>
    <property type="match status" value="1"/>
</dbReference>
<keyword evidence="10" id="KW-1133">Transmembrane helix</keyword>